<evidence type="ECO:0000256" key="1">
    <source>
        <dbReference type="SAM" id="MobiDB-lite"/>
    </source>
</evidence>
<feature type="region of interest" description="Disordered" evidence="1">
    <location>
        <begin position="414"/>
        <end position="434"/>
    </location>
</feature>
<dbReference type="EMBL" id="HBGD01009528">
    <property type="protein sequence ID" value="CAD9084588.1"/>
    <property type="molecule type" value="Transcribed_RNA"/>
</dbReference>
<evidence type="ECO:0000313" key="2">
    <source>
        <dbReference type="EMBL" id="CAD9084588.1"/>
    </source>
</evidence>
<proteinExistence type="predicted"/>
<organism evidence="2">
    <name type="scientific">Percolomonas cosmopolitus</name>
    <dbReference type="NCBI Taxonomy" id="63605"/>
    <lineage>
        <taxon>Eukaryota</taxon>
        <taxon>Discoba</taxon>
        <taxon>Heterolobosea</taxon>
        <taxon>Tetramitia</taxon>
        <taxon>Eutetramitia</taxon>
        <taxon>Percolomonadidae</taxon>
        <taxon>Percolomonas</taxon>
    </lineage>
</organism>
<reference evidence="2" key="1">
    <citation type="submission" date="2021-01" db="EMBL/GenBank/DDBJ databases">
        <authorList>
            <person name="Corre E."/>
            <person name="Pelletier E."/>
            <person name="Niang G."/>
            <person name="Scheremetjew M."/>
            <person name="Finn R."/>
            <person name="Kale V."/>
            <person name="Holt S."/>
            <person name="Cochrane G."/>
            <person name="Meng A."/>
            <person name="Brown T."/>
            <person name="Cohen L."/>
        </authorList>
    </citation>
    <scope>NUCLEOTIDE SEQUENCE</scope>
    <source>
        <strain evidence="2">WS</strain>
    </source>
</reference>
<protein>
    <submittedName>
        <fullName evidence="2">Uncharacterized protein</fullName>
    </submittedName>
</protein>
<name>A0A7S1PHD3_9EUKA</name>
<gene>
    <name evidence="2" type="ORF">PCOS0759_LOCUS7842</name>
</gene>
<accession>A0A7S1PHD3</accession>
<sequence length="434" mass="50764">MLLMNPHRPTHLFLRHLSKGYLLKPHSSSMLYQSTFKNHFPFCHHQAYSTDGSPPVEAYDPMGIYEYMDEEDHRIAQLSVDEIQKSMPKDVRRNLKATQDKDPKAILQELLIGANELRRNPHKEVDPNLKVTYGIGTQQHVFTIFRMLVTIDEWFTYVDDKLNYVFFTEQESIPKNVSFSQITVISSLGMFCMEQLNSGNTTRGIWIDPGTEQEFYLHPKHFPAVLTWHRSLHMEYAFQCMKVASLIAHDQLEESDYKVRNEKLKELNEVIKSPLAVIKNIQDLLVVTTTTSRGKGIYLNDEELKERSRKYACAFTAIDMATSFCEAMNIGHKNIIQMSMDKFCEQVDKAKLHGITINRQIHVPVWRDRGSSSEINFTLDFVRAIRKLKPDEEAPDMDDEQMDVERIQRMYEDDAKRIEQMKNSRVNQYRKERE</sequence>
<dbReference type="AlphaFoldDB" id="A0A7S1PHD3"/>